<dbReference type="PROSITE" id="PS50157">
    <property type="entry name" value="ZINC_FINGER_C2H2_2"/>
    <property type="match status" value="1"/>
</dbReference>
<feature type="domain" description="C2H2-type" evidence="3">
    <location>
        <begin position="383"/>
        <end position="411"/>
    </location>
</feature>
<evidence type="ECO:0000259" key="3">
    <source>
        <dbReference type="PROSITE" id="PS50157"/>
    </source>
</evidence>
<feature type="compositionally biased region" description="Polar residues" evidence="2">
    <location>
        <begin position="1"/>
        <end position="12"/>
    </location>
</feature>
<evidence type="ECO:0000256" key="2">
    <source>
        <dbReference type="SAM" id="MobiDB-lite"/>
    </source>
</evidence>
<protein>
    <recommendedName>
        <fullName evidence="3">C2H2-type domain-containing protein</fullName>
    </recommendedName>
</protein>
<accession>A0A821FDM4</accession>
<evidence type="ECO:0000313" key="5">
    <source>
        <dbReference type="Proteomes" id="UP000663848"/>
    </source>
</evidence>
<keyword evidence="1" id="KW-0863">Zinc-finger</keyword>
<feature type="region of interest" description="Disordered" evidence="2">
    <location>
        <begin position="1"/>
        <end position="23"/>
    </location>
</feature>
<dbReference type="EMBL" id="CAJOBR010002019">
    <property type="protein sequence ID" value="CAF4651702.1"/>
    <property type="molecule type" value="Genomic_DNA"/>
</dbReference>
<dbReference type="InterPro" id="IPR013087">
    <property type="entry name" value="Znf_C2H2_type"/>
</dbReference>
<dbReference type="Proteomes" id="UP000663848">
    <property type="component" value="Unassembled WGS sequence"/>
</dbReference>
<keyword evidence="1" id="KW-0862">Zinc</keyword>
<sequence length="562" mass="66176">MILNHIKNSSTCGRKPQTAVKHTIDRPKTKTWYNDNSITHRNHSYSSQSVTTNNQFINEDNSWLKFSTALFDDTPELELACEEEMLSESQLQSYPTQAYDPTAPLPLPAVRKRTSVLKKLTTPDIEILHDPDEDFIPSESDDDDDENYLPEHDRRPYNRTSHVNGSVGRGRGRGGRGHHLTSTNSRLPPSTHFVRPQPEINSHARSKLHSSSSITDNHRHHNRDSFDIELERSYANALLRYYGTRNGQTINSSDYGDYRIKCSICGEQSLRVIMEIIVLKFLFSLECSICGEQSLNNMSFIAHLCSHFEDDLNYISPFDKIYRRCSVCHDEFSTPFQTLLHKDQEHMIEINEFRCRICQQNHHSLIDLFTHLNYTHIGLDMPYICDRCNYRTSMYEDMAYHIRQVHKGTQYFFCPYCFQSVLLPTISNTNILNSTPAFRHVILHFDRIENSNNKQQRRIESLFKFCNRCTLHVKSLKEHYNYHHSLNINNDEKKSYSNSEENNLLELKRNSYQQMDDSYNHRFYPLKFDRTKQLPMATIRRRQTASNNYEQVHMNNRWYSRR</sequence>
<reference evidence="4" key="1">
    <citation type="submission" date="2021-02" db="EMBL/GenBank/DDBJ databases">
        <authorList>
            <person name="Nowell W R."/>
        </authorList>
    </citation>
    <scope>NUCLEOTIDE SEQUENCE</scope>
</reference>
<feature type="compositionally biased region" description="Acidic residues" evidence="2">
    <location>
        <begin position="131"/>
        <end position="148"/>
    </location>
</feature>
<proteinExistence type="predicted"/>
<name>A0A821FDM4_9BILA</name>
<comment type="caution">
    <text evidence="4">The sequence shown here is derived from an EMBL/GenBank/DDBJ whole genome shotgun (WGS) entry which is preliminary data.</text>
</comment>
<gene>
    <name evidence="4" type="ORF">QYT958_LOCUS14873</name>
</gene>
<dbReference type="Gene3D" id="3.30.160.60">
    <property type="entry name" value="Classic Zinc Finger"/>
    <property type="match status" value="1"/>
</dbReference>
<feature type="compositionally biased region" description="Basic residues" evidence="2">
    <location>
        <begin position="170"/>
        <end position="179"/>
    </location>
</feature>
<evidence type="ECO:0000313" key="4">
    <source>
        <dbReference type="EMBL" id="CAF4651702.1"/>
    </source>
</evidence>
<dbReference type="SMART" id="SM00355">
    <property type="entry name" value="ZnF_C2H2"/>
    <property type="match status" value="4"/>
</dbReference>
<organism evidence="4 5">
    <name type="scientific">Rotaria socialis</name>
    <dbReference type="NCBI Taxonomy" id="392032"/>
    <lineage>
        <taxon>Eukaryota</taxon>
        <taxon>Metazoa</taxon>
        <taxon>Spiralia</taxon>
        <taxon>Gnathifera</taxon>
        <taxon>Rotifera</taxon>
        <taxon>Eurotatoria</taxon>
        <taxon>Bdelloidea</taxon>
        <taxon>Philodinida</taxon>
        <taxon>Philodinidae</taxon>
        <taxon>Rotaria</taxon>
    </lineage>
</organism>
<dbReference type="AlphaFoldDB" id="A0A821FDM4"/>
<feature type="region of interest" description="Disordered" evidence="2">
    <location>
        <begin position="129"/>
        <end position="192"/>
    </location>
</feature>
<feature type="region of interest" description="Disordered" evidence="2">
    <location>
        <begin position="201"/>
        <end position="220"/>
    </location>
</feature>
<dbReference type="GO" id="GO:0008270">
    <property type="term" value="F:zinc ion binding"/>
    <property type="evidence" value="ECO:0007669"/>
    <property type="project" value="UniProtKB-KW"/>
</dbReference>
<keyword evidence="1" id="KW-0479">Metal-binding</keyword>
<evidence type="ECO:0000256" key="1">
    <source>
        <dbReference type="PROSITE-ProRule" id="PRU00042"/>
    </source>
</evidence>